<name>J3NSG8_GAET3</name>
<gene>
    <name evidence="4" type="primary">20344678</name>
    <name evidence="3" type="ORF">GGTG_04220</name>
</gene>
<dbReference type="eggNOG" id="ENOG502SJK3">
    <property type="taxonomic scope" value="Eukaryota"/>
</dbReference>
<evidence type="ECO:0000313" key="5">
    <source>
        <dbReference type="Proteomes" id="UP000006039"/>
    </source>
</evidence>
<reference evidence="3" key="2">
    <citation type="submission" date="2010-07" db="EMBL/GenBank/DDBJ databases">
        <authorList>
            <consortium name="The Broad Institute Genome Sequencing Platform"/>
            <consortium name="Broad Institute Genome Sequencing Center for Infectious Disease"/>
            <person name="Ma L.-J."/>
            <person name="Dead R."/>
            <person name="Young S."/>
            <person name="Zeng Q."/>
            <person name="Koehrsen M."/>
            <person name="Alvarado L."/>
            <person name="Berlin A."/>
            <person name="Chapman S.B."/>
            <person name="Chen Z."/>
            <person name="Freedman E."/>
            <person name="Gellesch M."/>
            <person name="Goldberg J."/>
            <person name="Griggs A."/>
            <person name="Gujja S."/>
            <person name="Heilman E.R."/>
            <person name="Heiman D."/>
            <person name="Hepburn T."/>
            <person name="Howarth C."/>
            <person name="Jen D."/>
            <person name="Larson L."/>
            <person name="Mehta T."/>
            <person name="Neiman D."/>
            <person name="Pearson M."/>
            <person name="Roberts A."/>
            <person name="Saif S."/>
            <person name="Shea T."/>
            <person name="Shenoy N."/>
            <person name="Sisk P."/>
            <person name="Stolte C."/>
            <person name="Sykes S."/>
            <person name="Walk T."/>
            <person name="White J."/>
            <person name="Yandava C."/>
            <person name="Haas B."/>
            <person name="Nusbaum C."/>
            <person name="Birren B."/>
        </authorList>
    </citation>
    <scope>NUCLEOTIDE SEQUENCE</scope>
    <source>
        <strain evidence="3">R3-111a-1</strain>
    </source>
</reference>
<dbReference type="HOGENOM" id="CLU_013814_1_0_1"/>
<organism evidence="3">
    <name type="scientific">Gaeumannomyces tritici (strain R3-111a-1)</name>
    <name type="common">Wheat and barley take-all root rot fungus</name>
    <name type="synonym">Gaeumannomyces graminis var. tritici</name>
    <dbReference type="NCBI Taxonomy" id="644352"/>
    <lineage>
        <taxon>Eukaryota</taxon>
        <taxon>Fungi</taxon>
        <taxon>Dikarya</taxon>
        <taxon>Ascomycota</taxon>
        <taxon>Pezizomycotina</taxon>
        <taxon>Sordariomycetes</taxon>
        <taxon>Sordariomycetidae</taxon>
        <taxon>Magnaporthales</taxon>
        <taxon>Magnaporthaceae</taxon>
        <taxon>Gaeumannomyces</taxon>
    </lineage>
</organism>
<evidence type="ECO:0000313" key="4">
    <source>
        <dbReference type="EnsemblFungi" id="EJT79131"/>
    </source>
</evidence>
<dbReference type="AlphaFoldDB" id="J3NSG8"/>
<dbReference type="VEuPathDB" id="FungiDB:GGTG_04220"/>
<reference evidence="3" key="3">
    <citation type="submission" date="2010-09" db="EMBL/GenBank/DDBJ databases">
        <title>Annotation of Gaeumannomyces graminis var. tritici R3-111a-1.</title>
        <authorList>
            <consortium name="The Broad Institute Genome Sequencing Platform"/>
            <person name="Ma L.-J."/>
            <person name="Dead R."/>
            <person name="Young S.K."/>
            <person name="Zeng Q."/>
            <person name="Gargeya S."/>
            <person name="Fitzgerald M."/>
            <person name="Haas B."/>
            <person name="Abouelleil A."/>
            <person name="Alvarado L."/>
            <person name="Arachchi H.M."/>
            <person name="Berlin A."/>
            <person name="Brown A."/>
            <person name="Chapman S.B."/>
            <person name="Chen Z."/>
            <person name="Dunbar C."/>
            <person name="Freedman E."/>
            <person name="Gearin G."/>
            <person name="Gellesch M."/>
            <person name="Goldberg J."/>
            <person name="Griggs A."/>
            <person name="Gujja S."/>
            <person name="Heiman D."/>
            <person name="Howarth C."/>
            <person name="Larson L."/>
            <person name="Lui A."/>
            <person name="MacDonald P.J.P."/>
            <person name="Mehta T."/>
            <person name="Montmayeur A."/>
            <person name="Murphy C."/>
            <person name="Neiman D."/>
            <person name="Pearson M."/>
            <person name="Priest M."/>
            <person name="Roberts A."/>
            <person name="Saif S."/>
            <person name="Shea T."/>
            <person name="Shenoy N."/>
            <person name="Sisk P."/>
            <person name="Stolte C."/>
            <person name="Sykes S."/>
            <person name="Yandava C."/>
            <person name="Wortman J."/>
            <person name="Nusbaum C."/>
            <person name="Birren B."/>
        </authorList>
    </citation>
    <scope>NUCLEOTIDE SEQUENCE</scope>
    <source>
        <strain evidence="3">R3-111a-1</strain>
    </source>
</reference>
<keyword evidence="2" id="KW-0812">Transmembrane</keyword>
<protein>
    <submittedName>
        <fullName evidence="3 4">Uncharacterized protein</fullName>
    </submittedName>
</protein>
<reference evidence="4" key="4">
    <citation type="journal article" date="2015" name="G3 (Bethesda)">
        <title>Genome sequences of three phytopathogenic species of the Magnaporthaceae family of fungi.</title>
        <authorList>
            <person name="Okagaki L.H."/>
            <person name="Nunes C.C."/>
            <person name="Sailsbery J."/>
            <person name="Clay B."/>
            <person name="Brown D."/>
            <person name="John T."/>
            <person name="Oh Y."/>
            <person name="Young N."/>
            <person name="Fitzgerald M."/>
            <person name="Haas B.J."/>
            <person name="Zeng Q."/>
            <person name="Young S."/>
            <person name="Adiconis X."/>
            <person name="Fan L."/>
            <person name="Levin J.Z."/>
            <person name="Mitchell T.K."/>
            <person name="Okubara P.A."/>
            <person name="Farman M.L."/>
            <person name="Kohn L.M."/>
            <person name="Birren B."/>
            <person name="Ma L.-J."/>
            <person name="Dean R.A."/>
        </authorList>
    </citation>
    <scope>NUCLEOTIDE SEQUENCE</scope>
    <source>
        <strain evidence="4">R3-111a-1</strain>
    </source>
</reference>
<evidence type="ECO:0000313" key="3">
    <source>
        <dbReference type="EMBL" id="EJT79131.1"/>
    </source>
</evidence>
<dbReference type="EnsemblFungi" id="EJT79131">
    <property type="protein sequence ID" value="EJT79131"/>
    <property type="gene ID" value="GGTG_04220"/>
</dbReference>
<feature type="transmembrane region" description="Helical" evidence="2">
    <location>
        <begin position="518"/>
        <end position="541"/>
    </location>
</feature>
<dbReference type="RefSeq" id="XP_009220276.1">
    <property type="nucleotide sequence ID" value="XM_009222012.1"/>
</dbReference>
<dbReference type="OrthoDB" id="5419219at2759"/>
<keyword evidence="2" id="KW-1133">Transmembrane helix</keyword>
<feature type="compositionally biased region" description="Basic and acidic residues" evidence="1">
    <location>
        <begin position="201"/>
        <end position="213"/>
    </location>
</feature>
<feature type="region of interest" description="Disordered" evidence="1">
    <location>
        <begin position="448"/>
        <end position="484"/>
    </location>
</feature>
<reference evidence="4" key="5">
    <citation type="submission" date="2018-04" db="UniProtKB">
        <authorList>
            <consortium name="EnsemblFungi"/>
        </authorList>
    </citation>
    <scope>IDENTIFICATION</scope>
    <source>
        <strain evidence="4">R3-111a-1</strain>
    </source>
</reference>
<dbReference type="GeneID" id="20344678"/>
<keyword evidence="5" id="KW-1185">Reference proteome</keyword>
<feature type="transmembrane region" description="Helical" evidence="2">
    <location>
        <begin position="553"/>
        <end position="573"/>
    </location>
</feature>
<sequence>MGQYQVTDAEQLELWAFETRRLVDIVNLGQPIELEGLEAWFGEADGDGYRRLNKLAQQLVFATEISYMDNELILLEYYPIVSNPANFRASSGRLLDNFGPQGAIHTAKGSIRLGQENDRCYQALVNYITGTLAQVLLRAMDGEFWDQNVIISLAKLAAKLKVVGLDLTKSAAVCLATAGGWEGRLRRTLERDFPPPNKGSESPRDRQLEAAQRHMGHEGHQYFRLFDGFHQCIGVLMLHVCRGLMSDPDTTAAADAFEASSIIYDTGFRQQRAMLCQERSGAICGSTHHSELHSADIAVEVVMQVLAKLRAEHGATKPASASYTAVHWKWTEILPLEDDGSASSASSMKEPPPIRLGTSRARRVYLSSMKPVITALVPFLMICGDFPSQLGSMIHITKFIAPPGKPIMSCEKTRLLASFMVRTSSYHFAGDDTITTVCNSTTAQERALTKWPASRDTPVRRGDGGGGAQEAVSDGGDAEDADDSPLRHKLSLANEEIAAGLRLLDSWIIDEKSIIIPYRWYCWGTIGFCAVLVVGGLVMGFTIEQRIQGVDPFNISVFCWALAGFLILFFKAIRVQEWPWRDFFLGRVVCKSVSEVVAVSWIKPQLLLAILLRLEPIMLLNKRGPFEAIFSRRDENGFAIDIPIGTEALNMAGCFFVKVQSDTGPAIRCIRLNSGAKFTGVHPQGAIQSGEGIGCRNMDMVRQWTEGSEEGPLYTLSSNALVWTHVLGLHSEKAYFD</sequence>
<proteinExistence type="predicted"/>
<keyword evidence="2" id="KW-0472">Membrane</keyword>
<dbReference type="STRING" id="644352.J3NSG8"/>
<accession>J3NSG8</accession>
<dbReference type="EMBL" id="GL385396">
    <property type="protein sequence ID" value="EJT79131.1"/>
    <property type="molecule type" value="Genomic_DNA"/>
</dbReference>
<feature type="region of interest" description="Disordered" evidence="1">
    <location>
        <begin position="189"/>
        <end position="213"/>
    </location>
</feature>
<evidence type="ECO:0000256" key="2">
    <source>
        <dbReference type="SAM" id="Phobius"/>
    </source>
</evidence>
<reference evidence="5" key="1">
    <citation type="submission" date="2010-07" db="EMBL/GenBank/DDBJ databases">
        <title>The genome sequence of Gaeumannomyces graminis var. tritici strain R3-111a-1.</title>
        <authorList>
            <consortium name="The Broad Institute Genome Sequencing Platform"/>
            <person name="Ma L.-J."/>
            <person name="Dead R."/>
            <person name="Young S."/>
            <person name="Zeng Q."/>
            <person name="Koehrsen M."/>
            <person name="Alvarado L."/>
            <person name="Berlin A."/>
            <person name="Chapman S.B."/>
            <person name="Chen Z."/>
            <person name="Freedman E."/>
            <person name="Gellesch M."/>
            <person name="Goldberg J."/>
            <person name="Griggs A."/>
            <person name="Gujja S."/>
            <person name="Heilman E.R."/>
            <person name="Heiman D."/>
            <person name="Hepburn T."/>
            <person name="Howarth C."/>
            <person name="Jen D."/>
            <person name="Larson L."/>
            <person name="Mehta T."/>
            <person name="Neiman D."/>
            <person name="Pearson M."/>
            <person name="Roberts A."/>
            <person name="Saif S."/>
            <person name="Shea T."/>
            <person name="Shenoy N."/>
            <person name="Sisk P."/>
            <person name="Stolte C."/>
            <person name="Sykes S."/>
            <person name="Walk T."/>
            <person name="White J."/>
            <person name="Yandava C."/>
            <person name="Haas B."/>
            <person name="Nusbaum C."/>
            <person name="Birren B."/>
        </authorList>
    </citation>
    <scope>NUCLEOTIDE SEQUENCE [LARGE SCALE GENOMIC DNA]</scope>
    <source>
        <strain evidence="5">R3-111a-1</strain>
    </source>
</reference>
<dbReference type="Proteomes" id="UP000006039">
    <property type="component" value="Unassembled WGS sequence"/>
</dbReference>
<evidence type="ECO:0000256" key="1">
    <source>
        <dbReference type="SAM" id="MobiDB-lite"/>
    </source>
</evidence>